<evidence type="ECO:0000313" key="1">
    <source>
        <dbReference type="EMBL" id="QFX76597.1"/>
    </source>
</evidence>
<organism evidence="1">
    <name type="scientific">Pseudomonas putida</name>
    <name type="common">Arthrobacter siderocapsulatus</name>
    <dbReference type="NCBI Taxonomy" id="303"/>
    <lineage>
        <taxon>Bacteria</taxon>
        <taxon>Pseudomonadati</taxon>
        <taxon>Pseudomonadota</taxon>
        <taxon>Gammaproteobacteria</taxon>
        <taxon>Pseudomonadales</taxon>
        <taxon>Pseudomonadaceae</taxon>
        <taxon>Pseudomonas</taxon>
    </lineage>
</organism>
<dbReference type="EMBL" id="MN310372">
    <property type="protein sequence ID" value="QFX76597.1"/>
    <property type="molecule type" value="Genomic_DNA"/>
</dbReference>
<proteinExistence type="predicted"/>
<name>A0A6B7PZY4_PSEPU</name>
<sequence length="106" mass="12043">MAHIPHALMHFGSEVKEFGNPFTQAQNQLVIGLELSRSLHSLREPFVTYVRGHPFPLASLELSVDPDKRPRLAPVQVEINPYAPRLERLHDVEQFAHADQELIDAN</sequence>
<keyword evidence="1" id="KW-0614">Plasmid</keyword>
<geneLocation type="plasmid" evidence="1">
    <name>p716811-VIM</name>
</geneLocation>
<dbReference type="AlphaFoldDB" id="A0A6B7PZY4"/>
<protein>
    <submittedName>
        <fullName evidence="1">Uncharacterized protein</fullName>
    </submittedName>
</protein>
<accession>A0A6B7PZY4</accession>
<reference evidence="1" key="1">
    <citation type="submission" date="2019-08" db="EMBL/GenBank/DDBJ databases">
        <authorList>
            <person name="Zhou D."/>
            <person name="Chen F."/>
        </authorList>
    </citation>
    <scope>NUCLEOTIDE SEQUENCE</scope>
    <source>
        <strain evidence="1">150716811</strain>
        <plasmid evidence="1">p716811-VIM</plasmid>
    </source>
</reference>